<feature type="signal peptide" evidence="9">
    <location>
        <begin position="1"/>
        <end position="21"/>
    </location>
</feature>
<name>A0A059FUD8_9PROT</name>
<feature type="chain" id="PRO_5001578339" description="Beta-D-glucoside glucohydrolase" evidence="9">
    <location>
        <begin position="22"/>
        <end position="782"/>
    </location>
</feature>
<organism evidence="11 12">
    <name type="scientific">Hyphomonas johnsonii MHS-2</name>
    <dbReference type="NCBI Taxonomy" id="1280950"/>
    <lineage>
        <taxon>Bacteria</taxon>
        <taxon>Pseudomonadati</taxon>
        <taxon>Pseudomonadota</taxon>
        <taxon>Alphaproteobacteria</taxon>
        <taxon>Hyphomonadales</taxon>
        <taxon>Hyphomonadaceae</taxon>
        <taxon>Hyphomonas</taxon>
    </lineage>
</organism>
<sequence>MGKAAVVILLIAASGCGLTGAAAPLNTELADEGRTTAGQATANGLRGAERVEFILERMAVEEKLGQLNQMAGGRQIALNSRITDAEYDRVRAGGVGSYLHVAGAEFLGGLQRVAVEESRHGIPLLFAMDVVHGYRTIFPVPLGIAATFDTVDADLAARVAAVEASGAGLHWTFAPMVDIARDARWGRIVEGAGEEPFFGSAMARAQVHGYQDGDLTRADTIIATAKHFGAYGAGAGGRDYDSADISRRTLMDVYLPPFRAAAEEGAASFMVAFNDIGGVPTTANKALLNDLLRDEWAYEGLVVSDWNAVPELMNHGVAETRAQAGALALSASVDMEMTSGIYAGDMLAAVKASPTLQAALDASARRVLMAKERLGLFDNPYAYNDPDREAAVMLTPDHRAAARHVAERSLVLLRNDERLLPLKAAPGKVAVIGALADDARSMIGSWKAQGREEDVITLVDALRTRLGEAHVVYEPGAGARDPADPAAIGRAVAAAEAADVVILVTGEDYNFSGEARSRSDIGLPASQRVLAEAILATGKPVATVLMTGRPLDLGPLDHEGAAILVAWFPGVEAGPAVADVLFGDVSPAGRLPASFPRRTGQSPSFIGHYPTGRPADEDLSKDSARYMDTPITPAYAFGHGLSYATFEYGNLQLSGDTLAPGDTLTISADVTNTSRTDSDEVVQLYVRDPVAQVARPQQELRGFARVPIDAGKTKRVAFTLRPEQFAYFAPSDKFEVDAGRIDFGIGAGSADIRLSGSFQITAPVMAGGPAAALATPVSILEE</sequence>
<keyword evidence="3" id="KW-0119">Carbohydrate metabolism</keyword>
<dbReference type="PROSITE" id="PS00775">
    <property type="entry name" value="GLYCOSYL_HYDROL_F3"/>
    <property type="match status" value="1"/>
</dbReference>
<dbReference type="InterPro" id="IPR019800">
    <property type="entry name" value="Glyco_hydro_3_AS"/>
</dbReference>
<comment type="similarity">
    <text evidence="1 8">Belongs to the glycosyl hydrolase 3 family.</text>
</comment>
<dbReference type="Pfam" id="PF14310">
    <property type="entry name" value="Fn3-like"/>
    <property type="match status" value="1"/>
</dbReference>
<dbReference type="GO" id="GO:0005975">
    <property type="term" value="P:carbohydrate metabolic process"/>
    <property type="evidence" value="ECO:0007669"/>
    <property type="project" value="InterPro"/>
</dbReference>
<gene>
    <name evidence="11" type="ORF">HJO_02010</name>
</gene>
<evidence type="ECO:0000256" key="3">
    <source>
        <dbReference type="ARBA" id="ARBA00023277"/>
    </source>
</evidence>
<dbReference type="InterPro" id="IPR050288">
    <property type="entry name" value="Cellulose_deg_GH3"/>
</dbReference>
<dbReference type="PATRIC" id="fig|1280950.3.peg.412"/>
<dbReference type="EMBL" id="ARYK01000001">
    <property type="protein sequence ID" value="KCZ94111.1"/>
    <property type="molecule type" value="Genomic_DNA"/>
</dbReference>
<dbReference type="SUPFAM" id="SSF52279">
    <property type="entry name" value="Beta-D-glucan exohydrolase, C-terminal domain"/>
    <property type="match status" value="1"/>
</dbReference>
<dbReference type="InterPro" id="IPR026891">
    <property type="entry name" value="Fn3-like"/>
</dbReference>
<dbReference type="InterPro" id="IPR013783">
    <property type="entry name" value="Ig-like_fold"/>
</dbReference>
<keyword evidence="9" id="KW-0732">Signal</keyword>
<evidence type="ECO:0000256" key="5">
    <source>
        <dbReference type="ARBA" id="ARBA00031448"/>
    </source>
</evidence>
<evidence type="ECO:0000259" key="10">
    <source>
        <dbReference type="SMART" id="SM01217"/>
    </source>
</evidence>
<dbReference type="Pfam" id="PF00933">
    <property type="entry name" value="Glyco_hydro_3"/>
    <property type="match status" value="1"/>
</dbReference>
<reference evidence="11 12" key="1">
    <citation type="journal article" date="2014" name="Antonie Van Leeuwenhoek">
        <title>Hyphomonas beringensis sp. nov. and Hyphomonas chukchiensis sp. nov., isolated from surface seawater of the Bering Sea and Chukchi Sea.</title>
        <authorList>
            <person name="Li C."/>
            <person name="Lai Q."/>
            <person name="Li G."/>
            <person name="Dong C."/>
            <person name="Wang J."/>
            <person name="Liao Y."/>
            <person name="Shao Z."/>
        </authorList>
    </citation>
    <scope>NUCLEOTIDE SEQUENCE [LARGE SCALE GENOMIC DNA]</scope>
    <source>
        <strain evidence="11 12">MHS-2</strain>
    </source>
</reference>
<keyword evidence="12" id="KW-1185">Reference proteome</keyword>
<dbReference type="Pfam" id="PF01915">
    <property type="entry name" value="Glyco_hydro_3_C"/>
    <property type="match status" value="1"/>
</dbReference>
<evidence type="ECO:0000256" key="2">
    <source>
        <dbReference type="ARBA" id="ARBA00022801"/>
    </source>
</evidence>
<comment type="caution">
    <text evidence="11">The sequence shown here is derived from an EMBL/GenBank/DDBJ whole genome shotgun (WGS) entry which is preliminary data.</text>
</comment>
<proteinExistence type="inferred from homology"/>
<keyword evidence="2 8" id="KW-0378">Hydrolase</keyword>
<evidence type="ECO:0000256" key="7">
    <source>
        <dbReference type="ARBA" id="ARBA00032594"/>
    </source>
</evidence>
<evidence type="ECO:0000256" key="6">
    <source>
        <dbReference type="ARBA" id="ARBA00032194"/>
    </source>
</evidence>
<dbReference type="eggNOG" id="COG1472">
    <property type="taxonomic scope" value="Bacteria"/>
</dbReference>
<dbReference type="InterPro" id="IPR002772">
    <property type="entry name" value="Glyco_hydro_3_C"/>
</dbReference>
<dbReference type="AlphaFoldDB" id="A0A059FUD8"/>
<dbReference type="InterPro" id="IPR001764">
    <property type="entry name" value="Glyco_hydro_3_N"/>
</dbReference>
<evidence type="ECO:0000256" key="9">
    <source>
        <dbReference type="SAM" id="SignalP"/>
    </source>
</evidence>
<dbReference type="SMART" id="SM01217">
    <property type="entry name" value="Fn3_like"/>
    <property type="match status" value="1"/>
</dbReference>
<dbReference type="STRING" id="1280950.HJO_02010"/>
<dbReference type="Gene3D" id="2.60.40.10">
    <property type="entry name" value="Immunoglobulins"/>
    <property type="match status" value="1"/>
</dbReference>
<evidence type="ECO:0000256" key="8">
    <source>
        <dbReference type="RuleBase" id="RU361161"/>
    </source>
</evidence>
<keyword evidence="4 8" id="KW-0326">Glycosidase</keyword>
<evidence type="ECO:0000256" key="1">
    <source>
        <dbReference type="ARBA" id="ARBA00005336"/>
    </source>
</evidence>
<dbReference type="SUPFAM" id="SSF51445">
    <property type="entry name" value="(Trans)glycosidases"/>
    <property type="match status" value="1"/>
</dbReference>
<dbReference type="Proteomes" id="UP000025171">
    <property type="component" value="Unassembled WGS sequence"/>
</dbReference>
<protein>
    <recommendedName>
        <fullName evidence="7">Beta-D-glucoside glucohydrolase</fullName>
    </recommendedName>
    <alternativeName>
        <fullName evidence="5">Cellobiase</fullName>
    </alternativeName>
    <alternativeName>
        <fullName evidence="6">Gentiobiase</fullName>
    </alternativeName>
</protein>
<dbReference type="RefSeq" id="WP_051617992.1">
    <property type="nucleotide sequence ID" value="NZ_ARYK01000001.1"/>
</dbReference>
<dbReference type="Gene3D" id="3.40.50.1700">
    <property type="entry name" value="Glycoside hydrolase family 3 C-terminal domain"/>
    <property type="match status" value="1"/>
</dbReference>
<dbReference type="PANTHER" id="PTHR42715">
    <property type="entry name" value="BETA-GLUCOSIDASE"/>
    <property type="match status" value="1"/>
</dbReference>
<dbReference type="PANTHER" id="PTHR42715:SF10">
    <property type="entry name" value="BETA-GLUCOSIDASE"/>
    <property type="match status" value="1"/>
</dbReference>
<dbReference type="PRINTS" id="PR00133">
    <property type="entry name" value="GLHYDRLASE3"/>
</dbReference>
<dbReference type="InterPro" id="IPR036962">
    <property type="entry name" value="Glyco_hydro_3_N_sf"/>
</dbReference>
<evidence type="ECO:0000313" key="12">
    <source>
        <dbReference type="Proteomes" id="UP000025171"/>
    </source>
</evidence>
<feature type="domain" description="Fibronectin type III-like" evidence="10">
    <location>
        <begin position="680"/>
        <end position="749"/>
    </location>
</feature>
<dbReference type="Gene3D" id="3.20.20.300">
    <property type="entry name" value="Glycoside hydrolase, family 3, N-terminal domain"/>
    <property type="match status" value="1"/>
</dbReference>
<dbReference type="FunFam" id="2.60.40.10:FF:000495">
    <property type="entry name" value="Periplasmic beta-glucosidase"/>
    <property type="match status" value="1"/>
</dbReference>
<accession>A0A059FUD8</accession>
<dbReference type="PROSITE" id="PS51257">
    <property type="entry name" value="PROKAR_LIPOPROTEIN"/>
    <property type="match status" value="1"/>
</dbReference>
<dbReference type="InterPro" id="IPR036881">
    <property type="entry name" value="Glyco_hydro_3_C_sf"/>
</dbReference>
<dbReference type="InterPro" id="IPR017853">
    <property type="entry name" value="GH"/>
</dbReference>
<evidence type="ECO:0000256" key="4">
    <source>
        <dbReference type="ARBA" id="ARBA00023295"/>
    </source>
</evidence>
<dbReference type="GO" id="GO:0008422">
    <property type="term" value="F:beta-glucosidase activity"/>
    <property type="evidence" value="ECO:0007669"/>
    <property type="project" value="UniProtKB-ARBA"/>
</dbReference>
<evidence type="ECO:0000313" key="11">
    <source>
        <dbReference type="EMBL" id="KCZ94111.1"/>
    </source>
</evidence>